<comment type="caution">
    <text evidence="1">The sequence shown here is derived from an EMBL/GenBank/DDBJ whole genome shotgun (WGS) entry which is preliminary data.</text>
</comment>
<protein>
    <submittedName>
        <fullName evidence="1">Uncharacterized protein</fullName>
    </submittedName>
</protein>
<dbReference type="AlphaFoldDB" id="A0A699VNB1"/>
<sequence>MEIDHLMDSGERDGLTDRIMRLGWENLRVRDLLYIERDRVDSLRHHIALLQEEFCYIHK</sequence>
<gene>
    <name evidence="1" type="ORF">Tci_906845</name>
</gene>
<name>A0A699VNB1_TANCI</name>
<evidence type="ECO:0000313" key="1">
    <source>
        <dbReference type="EMBL" id="GFD34876.1"/>
    </source>
</evidence>
<dbReference type="EMBL" id="BKCJ011451785">
    <property type="protein sequence ID" value="GFD34876.1"/>
    <property type="molecule type" value="Genomic_DNA"/>
</dbReference>
<reference evidence="1" key="1">
    <citation type="journal article" date="2019" name="Sci. Rep.">
        <title>Draft genome of Tanacetum cinerariifolium, the natural source of mosquito coil.</title>
        <authorList>
            <person name="Yamashiro T."/>
            <person name="Shiraishi A."/>
            <person name="Satake H."/>
            <person name="Nakayama K."/>
        </authorList>
    </citation>
    <scope>NUCLEOTIDE SEQUENCE</scope>
</reference>
<organism evidence="1">
    <name type="scientific">Tanacetum cinerariifolium</name>
    <name type="common">Dalmatian daisy</name>
    <name type="synonym">Chrysanthemum cinerariifolium</name>
    <dbReference type="NCBI Taxonomy" id="118510"/>
    <lineage>
        <taxon>Eukaryota</taxon>
        <taxon>Viridiplantae</taxon>
        <taxon>Streptophyta</taxon>
        <taxon>Embryophyta</taxon>
        <taxon>Tracheophyta</taxon>
        <taxon>Spermatophyta</taxon>
        <taxon>Magnoliopsida</taxon>
        <taxon>eudicotyledons</taxon>
        <taxon>Gunneridae</taxon>
        <taxon>Pentapetalae</taxon>
        <taxon>asterids</taxon>
        <taxon>campanulids</taxon>
        <taxon>Asterales</taxon>
        <taxon>Asteraceae</taxon>
        <taxon>Asteroideae</taxon>
        <taxon>Anthemideae</taxon>
        <taxon>Anthemidinae</taxon>
        <taxon>Tanacetum</taxon>
    </lineage>
</organism>
<feature type="non-terminal residue" evidence="1">
    <location>
        <position position="59"/>
    </location>
</feature>
<accession>A0A699VNB1</accession>
<proteinExistence type="predicted"/>